<dbReference type="EMBL" id="JAGGDJ010000127">
    <property type="protein sequence ID" value="MBO7749071.1"/>
    <property type="molecule type" value="Genomic_DNA"/>
</dbReference>
<gene>
    <name evidence="2" type="ORF">I8J29_33490</name>
</gene>
<accession>A0ABS3WL63</accession>
<feature type="region of interest" description="Disordered" evidence="1">
    <location>
        <begin position="128"/>
        <end position="166"/>
    </location>
</feature>
<evidence type="ECO:0008006" key="4">
    <source>
        <dbReference type="Google" id="ProtNLM"/>
    </source>
</evidence>
<evidence type="ECO:0000313" key="3">
    <source>
        <dbReference type="Proteomes" id="UP000670947"/>
    </source>
</evidence>
<name>A0ABS3WL63_9BACL</name>
<feature type="non-terminal residue" evidence="2">
    <location>
        <position position="1"/>
    </location>
</feature>
<keyword evidence="3" id="KW-1185">Reference proteome</keyword>
<evidence type="ECO:0000313" key="2">
    <source>
        <dbReference type="EMBL" id="MBO7749071.1"/>
    </source>
</evidence>
<dbReference type="Proteomes" id="UP000670947">
    <property type="component" value="Unassembled WGS sequence"/>
</dbReference>
<feature type="non-terminal residue" evidence="2">
    <location>
        <position position="201"/>
    </location>
</feature>
<organism evidence="2 3">
    <name type="scientific">Paenibacillus artemisiicola</name>
    <dbReference type="NCBI Taxonomy" id="1172618"/>
    <lineage>
        <taxon>Bacteria</taxon>
        <taxon>Bacillati</taxon>
        <taxon>Bacillota</taxon>
        <taxon>Bacilli</taxon>
        <taxon>Bacillales</taxon>
        <taxon>Paenibacillaceae</taxon>
        <taxon>Paenibacillus</taxon>
    </lineage>
</organism>
<sequence length="201" mass="20857">PAGGVLAHAAGKLREAASAIPQWADRAREAQREQARQELAARLAADLRDGEACPVCGSREHRALHREPLEAEDRGDALLRGWEELNARCQRLQLELSPLQTRAEAAAERLLETLEAGRLEDANAWAANSGAEPERGIAHGSGRAAGSDAGQNADGTAASGAAERLRREAAAAAEAAVAAQAESLAAFAPAGPEPSPAEALD</sequence>
<comment type="caution">
    <text evidence="2">The sequence shown here is derived from an EMBL/GenBank/DDBJ whole genome shotgun (WGS) entry which is preliminary data.</text>
</comment>
<proteinExistence type="predicted"/>
<reference evidence="2 3" key="1">
    <citation type="submission" date="2021-03" db="EMBL/GenBank/DDBJ databases">
        <title>Paenibacillus artemisicola MWE-103 whole genome sequence.</title>
        <authorList>
            <person name="Ham Y.J."/>
        </authorList>
    </citation>
    <scope>NUCLEOTIDE SEQUENCE [LARGE SCALE GENOMIC DNA]</scope>
    <source>
        <strain evidence="2 3">MWE-103</strain>
    </source>
</reference>
<evidence type="ECO:0000256" key="1">
    <source>
        <dbReference type="SAM" id="MobiDB-lite"/>
    </source>
</evidence>
<protein>
    <recommendedName>
        <fullName evidence="4">Exonuclease SbcC</fullName>
    </recommendedName>
</protein>